<comment type="caution">
    <text evidence="2">The sequence shown here is derived from an EMBL/GenBank/DDBJ whole genome shotgun (WGS) entry which is preliminary data.</text>
</comment>
<protein>
    <submittedName>
        <fullName evidence="2">DUF397 domain-containing protein</fullName>
    </submittedName>
</protein>
<feature type="domain" description="DUF397" evidence="1">
    <location>
        <begin position="12"/>
        <end position="64"/>
    </location>
</feature>
<dbReference type="EMBL" id="SMKI01000123">
    <property type="protein sequence ID" value="TDC75026.1"/>
    <property type="molecule type" value="Genomic_DNA"/>
</dbReference>
<dbReference type="RefSeq" id="WP_132818302.1">
    <property type="nucleotide sequence ID" value="NZ_SMKI01000123.1"/>
</dbReference>
<organism evidence="2 3">
    <name type="scientific">Streptomyces hainanensis</name>
    <dbReference type="NCBI Taxonomy" id="402648"/>
    <lineage>
        <taxon>Bacteria</taxon>
        <taxon>Bacillati</taxon>
        <taxon>Actinomycetota</taxon>
        <taxon>Actinomycetes</taxon>
        <taxon>Kitasatosporales</taxon>
        <taxon>Streptomycetaceae</taxon>
        <taxon>Streptomyces</taxon>
    </lineage>
</organism>
<dbReference type="OrthoDB" id="4570646at2"/>
<accession>A0A4R4TFI2</accession>
<sequence>MYLLRESELRAASWRRSSYSNGNGGECVEVARGHTEALPVRDSKGPGKPVLVFPRRSWQAFLTSL</sequence>
<evidence type="ECO:0000259" key="1">
    <source>
        <dbReference type="Pfam" id="PF04149"/>
    </source>
</evidence>
<dbReference type="InterPro" id="IPR007278">
    <property type="entry name" value="DUF397"/>
</dbReference>
<evidence type="ECO:0000313" key="3">
    <source>
        <dbReference type="Proteomes" id="UP000295345"/>
    </source>
</evidence>
<evidence type="ECO:0000313" key="2">
    <source>
        <dbReference type="EMBL" id="TDC75026.1"/>
    </source>
</evidence>
<dbReference type="Proteomes" id="UP000295345">
    <property type="component" value="Unassembled WGS sequence"/>
</dbReference>
<reference evidence="2 3" key="1">
    <citation type="submission" date="2019-03" db="EMBL/GenBank/DDBJ databases">
        <title>Draft genome sequences of novel Actinobacteria.</title>
        <authorList>
            <person name="Sahin N."/>
            <person name="Ay H."/>
            <person name="Saygin H."/>
        </authorList>
    </citation>
    <scope>NUCLEOTIDE SEQUENCE [LARGE SCALE GENOMIC DNA]</scope>
    <source>
        <strain evidence="2 3">DSM 41900</strain>
    </source>
</reference>
<gene>
    <name evidence="2" type="ORF">E1283_13775</name>
</gene>
<keyword evidence="3" id="KW-1185">Reference proteome</keyword>
<dbReference type="AlphaFoldDB" id="A0A4R4TFI2"/>
<name>A0A4R4TFI2_9ACTN</name>
<dbReference type="Pfam" id="PF04149">
    <property type="entry name" value="DUF397"/>
    <property type="match status" value="1"/>
</dbReference>
<proteinExistence type="predicted"/>